<evidence type="ECO:0000256" key="2">
    <source>
        <dbReference type="SAM" id="SignalP"/>
    </source>
</evidence>
<reference evidence="5" key="1">
    <citation type="submission" date="2012-12" db="EMBL/GenBank/DDBJ databases">
        <authorList>
            <person name="Hellsten U."/>
            <person name="Grimwood J."/>
            <person name="Chapman J.A."/>
            <person name="Shapiro H."/>
            <person name="Aerts A."/>
            <person name="Otillar R.P."/>
            <person name="Terry A.Y."/>
            <person name="Boore J.L."/>
            <person name="Simakov O."/>
            <person name="Marletaz F."/>
            <person name="Cho S.-J."/>
            <person name="Edsinger-Gonzales E."/>
            <person name="Havlak P."/>
            <person name="Kuo D.-H."/>
            <person name="Larsson T."/>
            <person name="Lv J."/>
            <person name="Arendt D."/>
            <person name="Savage R."/>
            <person name="Osoegawa K."/>
            <person name="de Jong P."/>
            <person name="Lindberg D.R."/>
            <person name="Seaver E.C."/>
            <person name="Weisblat D.A."/>
            <person name="Putnam N.H."/>
            <person name="Grigoriev I.V."/>
            <person name="Rokhsar D.S."/>
        </authorList>
    </citation>
    <scope>NUCLEOTIDE SEQUENCE</scope>
    <source>
        <strain evidence="5">I ESC-2004</strain>
    </source>
</reference>
<name>R7TB42_CAPTE</name>
<accession>R7TB42</accession>
<feature type="chain" id="PRO_5008786825" description="Neurotransmitter-gated ion-channel ligand-binding domain-containing protein" evidence="2">
    <location>
        <begin position="19"/>
        <end position="285"/>
    </location>
</feature>
<feature type="transmembrane region" description="Helical" evidence="1">
    <location>
        <begin position="220"/>
        <end position="238"/>
    </location>
</feature>
<proteinExistence type="predicted"/>
<sequence length="285" mass="31860">MFICCLIILITTSSLIHGAPIDSTNSENLNSSLHCPSCGVMKLGPMPLYSDPNCDDLTDIEGVDWTVCPHPPPNHVSTCIAIQGSSDGVLLSTKTTVRDCFNLPESDPRVLGGCRAATALDLDVKLLVADFWREREMNYIAGGYNENWEGRVCYGSALGKIVQKLASKSVYCDLTYEIVLRRRPVYFARFMLLPIIILSCLVLVIFWIPPQRTDRTGLGMSLFASFMFLLLLVVDITPPTDDSKLGESCPMRGFCARNERMILDIILILRFRFTNCCEFCRLLQL</sequence>
<dbReference type="Gene3D" id="1.20.58.390">
    <property type="entry name" value="Neurotransmitter-gated ion-channel transmembrane domain"/>
    <property type="match status" value="1"/>
</dbReference>
<gene>
    <name evidence="3" type="ORF">CAPTEDRAFT_202053</name>
</gene>
<dbReference type="SUPFAM" id="SSF90112">
    <property type="entry name" value="Neurotransmitter-gated ion-channel transmembrane pore"/>
    <property type="match status" value="1"/>
</dbReference>
<evidence type="ECO:0000256" key="1">
    <source>
        <dbReference type="SAM" id="Phobius"/>
    </source>
</evidence>
<feature type="transmembrane region" description="Helical" evidence="1">
    <location>
        <begin position="186"/>
        <end position="208"/>
    </location>
</feature>
<reference evidence="4" key="3">
    <citation type="submission" date="2015-06" db="UniProtKB">
        <authorList>
            <consortium name="EnsemblMetazoa"/>
        </authorList>
    </citation>
    <scope>IDENTIFICATION</scope>
</reference>
<evidence type="ECO:0008006" key="6">
    <source>
        <dbReference type="Google" id="ProtNLM"/>
    </source>
</evidence>
<dbReference type="InterPro" id="IPR036719">
    <property type="entry name" value="Neuro-gated_channel_TM_sf"/>
</dbReference>
<keyword evidence="5" id="KW-1185">Reference proteome</keyword>
<organism evidence="3">
    <name type="scientific">Capitella teleta</name>
    <name type="common">Polychaete worm</name>
    <dbReference type="NCBI Taxonomy" id="283909"/>
    <lineage>
        <taxon>Eukaryota</taxon>
        <taxon>Metazoa</taxon>
        <taxon>Spiralia</taxon>
        <taxon>Lophotrochozoa</taxon>
        <taxon>Annelida</taxon>
        <taxon>Polychaeta</taxon>
        <taxon>Sedentaria</taxon>
        <taxon>Scolecida</taxon>
        <taxon>Capitellidae</taxon>
        <taxon>Capitella</taxon>
    </lineage>
</organism>
<dbReference type="Proteomes" id="UP000014760">
    <property type="component" value="Unassembled WGS sequence"/>
</dbReference>
<keyword evidence="1" id="KW-0812">Transmembrane</keyword>
<dbReference type="GO" id="GO:0006811">
    <property type="term" value="P:monoatomic ion transport"/>
    <property type="evidence" value="ECO:0007669"/>
    <property type="project" value="InterPro"/>
</dbReference>
<dbReference type="HOGENOM" id="CLU_977432_0_0_1"/>
<dbReference type="GO" id="GO:0016020">
    <property type="term" value="C:membrane"/>
    <property type="evidence" value="ECO:0007669"/>
    <property type="project" value="InterPro"/>
</dbReference>
<dbReference type="InterPro" id="IPR038050">
    <property type="entry name" value="Neuro_actylchol_rec"/>
</dbReference>
<dbReference type="AlphaFoldDB" id="R7TB42"/>
<keyword evidence="2" id="KW-0732">Signal</keyword>
<dbReference type="EMBL" id="KB311733">
    <property type="protein sequence ID" value="ELT88707.1"/>
    <property type="molecule type" value="Genomic_DNA"/>
</dbReference>
<evidence type="ECO:0000313" key="5">
    <source>
        <dbReference type="Proteomes" id="UP000014760"/>
    </source>
</evidence>
<evidence type="ECO:0000313" key="4">
    <source>
        <dbReference type="EnsemblMetazoa" id="CapteP202053"/>
    </source>
</evidence>
<reference evidence="3 5" key="2">
    <citation type="journal article" date="2013" name="Nature">
        <title>Insights into bilaterian evolution from three spiralian genomes.</title>
        <authorList>
            <person name="Simakov O."/>
            <person name="Marletaz F."/>
            <person name="Cho S.J."/>
            <person name="Edsinger-Gonzales E."/>
            <person name="Havlak P."/>
            <person name="Hellsten U."/>
            <person name="Kuo D.H."/>
            <person name="Larsson T."/>
            <person name="Lv J."/>
            <person name="Arendt D."/>
            <person name="Savage R."/>
            <person name="Osoegawa K."/>
            <person name="de Jong P."/>
            <person name="Grimwood J."/>
            <person name="Chapman J.A."/>
            <person name="Shapiro H."/>
            <person name="Aerts A."/>
            <person name="Otillar R.P."/>
            <person name="Terry A.Y."/>
            <person name="Boore J.L."/>
            <person name="Grigoriev I.V."/>
            <person name="Lindberg D.R."/>
            <person name="Seaver E.C."/>
            <person name="Weisblat D.A."/>
            <person name="Putnam N.H."/>
            <person name="Rokhsar D.S."/>
        </authorList>
    </citation>
    <scope>NUCLEOTIDE SEQUENCE</scope>
    <source>
        <strain evidence="3 5">I ESC-2004</strain>
    </source>
</reference>
<dbReference type="STRING" id="283909.R7TB42"/>
<evidence type="ECO:0000313" key="3">
    <source>
        <dbReference type="EMBL" id="ELT88707.1"/>
    </source>
</evidence>
<dbReference type="EMBL" id="AMQN01003412">
    <property type="status" value="NOT_ANNOTATED_CDS"/>
    <property type="molecule type" value="Genomic_DNA"/>
</dbReference>
<feature type="signal peptide" evidence="2">
    <location>
        <begin position="1"/>
        <end position="18"/>
    </location>
</feature>
<dbReference type="EMBL" id="AMQN01003411">
    <property type="status" value="NOT_ANNOTATED_CDS"/>
    <property type="molecule type" value="Genomic_DNA"/>
</dbReference>
<dbReference type="EnsemblMetazoa" id="CapteT202053">
    <property type="protein sequence ID" value="CapteP202053"/>
    <property type="gene ID" value="CapteG202053"/>
</dbReference>
<keyword evidence="1" id="KW-0472">Membrane</keyword>
<keyword evidence="1" id="KW-1133">Transmembrane helix</keyword>
<protein>
    <recommendedName>
        <fullName evidence="6">Neurotransmitter-gated ion-channel ligand-binding domain-containing protein</fullName>
    </recommendedName>
</protein>